<evidence type="ECO:0000313" key="4">
    <source>
        <dbReference type="EMBL" id="MBB4065729.1"/>
    </source>
</evidence>
<reference evidence="4 5" key="1">
    <citation type="submission" date="2020-08" db="EMBL/GenBank/DDBJ databases">
        <title>Genomic Encyclopedia of Type Strains, Phase IV (KMG-IV): sequencing the most valuable type-strain genomes for metagenomic binning, comparative biology and taxonomic classification.</title>
        <authorList>
            <person name="Goeker M."/>
        </authorList>
    </citation>
    <scope>NUCLEOTIDE SEQUENCE [LARGE SCALE GENOMIC DNA]</scope>
    <source>
        <strain evidence="4 5">DSM 29853</strain>
    </source>
</reference>
<feature type="compositionally biased region" description="Low complexity" evidence="2">
    <location>
        <begin position="8"/>
        <end position="24"/>
    </location>
</feature>
<evidence type="ECO:0000313" key="5">
    <source>
        <dbReference type="Proteomes" id="UP000528286"/>
    </source>
</evidence>
<keyword evidence="5" id="KW-1185">Reference proteome</keyword>
<name>A0A7W6J6L5_9HYPH</name>
<organism evidence="4 5">
    <name type="scientific">Gellertiella hungarica</name>
    <dbReference type="NCBI Taxonomy" id="1572859"/>
    <lineage>
        <taxon>Bacteria</taxon>
        <taxon>Pseudomonadati</taxon>
        <taxon>Pseudomonadota</taxon>
        <taxon>Alphaproteobacteria</taxon>
        <taxon>Hyphomicrobiales</taxon>
        <taxon>Rhizobiaceae</taxon>
        <taxon>Gellertiella</taxon>
    </lineage>
</organism>
<dbReference type="Pfam" id="PF05065">
    <property type="entry name" value="Phage_capsid"/>
    <property type="match status" value="1"/>
</dbReference>
<protein>
    <submittedName>
        <fullName evidence="4">HK97 family phage major capsid protein</fullName>
    </submittedName>
</protein>
<proteinExistence type="predicted"/>
<dbReference type="Gene3D" id="3.30.2320.10">
    <property type="entry name" value="hypothetical protein PF0899 domain"/>
    <property type="match status" value="1"/>
</dbReference>
<comment type="caution">
    <text evidence="4">The sequence shown here is derived from an EMBL/GenBank/DDBJ whole genome shotgun (WGS) entry which is preliminary data.</text>
</comment>
<dbReference type="AlphaFoldDB" id="A0A7W6J6L5"/>
<dbReference type="Proteomes" id="UP000528286">
    <property type="component" value="Unassembled WGS sequence"/>
</dbReference>
<dbReference type="SUPFAM" id="SSF56563">
    <property type="entry name" value="Major capsid protein gp5"/>
    <property type="match status" value="1"/>
</dbReference>
<sequence>MIETKTLAPAHARPPEAGAAPGRAPDIKAWPDGLSGAHDELMGAFEAFREANDRRLGEIEKKLAADVVTTEKVERINRAIDQQTRLLDELALKAARPPLGELRPEGAAHAPPELKAAFEAYVRRGDEGPLRDLEAKAYSASVSSDGGVVVPPEIDTAIGRRVAMISPMRRLATVRQISGAVLKKPFATNGLATGWVAETAARPQTGSQTLAELSFPTQELFAQPAATQALLDDAAVDIESWIASEVEIVFAEQEGTAFIAGDGVNKPKGLVTYNTVADGAWSWGSIGYVATGVANGFRAQNPSDTLFDVIYALKAGYRQNGTFLMNRKTQGEIRKLKDTTGNYIWQPPAAAGTPASLAGFPLAESEDMPDIASGGMAIAFGDFRAAYLVVDRMGTRLIRDPYTAKPYVLFYVTRRVGGGVQNFEAVKFVRFAVS</sequence>
<evidence type="ECO:0000256" key="1">
    <source>
        <dbReference type="ARBA" id="ARBA00004328"/>
    </source>
</evidence>
<dbReference type="Gene3D" id="3.30.2400.10">
    <property type="entry name" value="Major capsid protein gp5"/>
    <property type="match status" value="1"/>
</dbReference>
<dbReference type="InterPro" id="IPR054612">
    <property type="entry name" value="Phage_capsid-like_C"/>
</dbReference>
<evidence type="ECO:0000256" key="2">
    <source>
        <dbReference type="SAM" id="MobiDB-lite"/>
    </source>
</evidence>
<feature type="region of interest" description="Disordered" evidence="2">
    <location>
        <begin position="1"/>
        <end position="29"/>
    </location>
</feature>
<gene>
    <name evidence="4" type="ORF">GGR23_002936</name>
</gene>
<comment type="subcellular location">
    <subcellularLocation>
        <location evidence="1">Virion</location>
    </subcellularLocation>
</comment>
<dbReference type="InterPro" id="IPR024455">
    <property type="entry name" value="Phage_capsid"/>
</dbReference>
<evidence type="ECO:0000259" key="3">
    <source>
        <dbReference type="Pfam" id="PF05065"/>
    </source>
</evidence>
<dbReference type="EMBL" id="JACIEZ010000005">
    <property type="protein sequence ID" value="MBB4065729.1"/>
    <property type="molecule type" value="Genomic_DNA"/>
</dbReference>
<dbReference type="RefSeq" id="WP_183367014.1">
    <property type="nucleotide sequence ID" value="NZ_JACIEZ010000005.1"/>
</dbReference>
<feature type="domain" description="Phage capsid-like C-terminal" evidence="3">
    <location>
        <begin position="146"/>
        <end position="431"/>
    </location>
</feature>
<dbReference type="NCBIfam" id="TIGR01554">
    <property type="entry name" value="major_cap_HK97"/>
    <property type="match status" value="1"/>
</dbReference>
<accession>A0A7W6J6L5</accession>